<dbReference type="PANTHER" id="PTHR10091">
    <property type="entry name" value="ALDOSE-1-EPIMERASE"/>
    <property type="match status" value="1"/>
</dbReference>
<dbReference type="PANTHER" id="PTHR10091:SF0">
    <property type="entry name" value="GALACTOSE MUTAROTASE"/>
    <property type="match status" value="1"/>
</dbReference>
<gene>
    <name evidence="4" type="ORF">BGZ96_000992</name>
</gene>
<dbReference type="InterPro" id="IPR018052">
    <property type="entry name" value="Ald1_epimerase_CS"/>
</dbReference>
<accession>A0ABQ7JN17</accession>
<dbReference type="Gene3D" id="2.70.98.10">
    <property type="match status" value="1"/>
</dbReference>
<comment type="similarity">
    <text evidence="1">Belongs to the aldose epimerase family.</text>
</comment>
<reference evidence="4 5" key="1">
    <citation type="journal article" date="2020" name="Fungal Divers.">
        <title>Resolving the Mortierellaceae phylogeny through synthesis of multi-gene phylogenetics and phylogenomics.</title>
        <authorList>
            <person name="Vandepol N."/>
            <person name="Liber J."/>
            <person name="Desiro A."/>
            <person name="Na H."/>
            <person name="Kennedy M."/>
            <person name="Barry K."/>
            <person name="Grigoriev I.V."/>
            <person name="Miller A.N."/>
            <person name="O'Donnell K."/>
            <person name="Stajich J.E."/>
            <person name="Bonito G."/>
        </authorList>
    </citation>
    <scope>NUCLEOTIDE SEQUENCE [LARGE SCALE GENOMIC DNA]</scope>
    <source>
        <strain evidence="4 5">AD045</strain>
    </source>
</reference>
<evidence type="ECO:0000313" key="4">
    <source>
        <dbReference type="EMBL" id="KAG0281865.1"/>
    </source>
</evidence>
<dbReference type="CDD" id="cd09019">
    <property type="entry name" value="galactose_mutarotase_like"/>
    <property type="match status" value="1"/>
</dbReference>
<sequence length="495" mass="54069">MPVKTTTLATDPVLVQQHELTLSTNTGTNNQDRTFSATILTYGATLTHLSCPDRWNQPQDVVLGFDHWQDYIAQAQPGALNPYFGSIIGPTASRIANATFQLENTHTHSNTTTITAASPTQAPTHALQVSNGLDCHHGGPKGFDKQYWSTVDVNQDETSVTLEWVSPHGDGGYPGRLVSSVQYKLTDQGELVIEFTAQLKEGEKSEGAAENATTMDLHSTIVSLTNHAYWNLDGVLNLSEDQAGQLQSLLLETPSTPGTSTDINDNNVVVIKNSCTVKDHTLWLSTSTLVELGDKHPVPTGVLVDVIVTPELHVQKELLDFTGAETHPVSKNKALGHGLDLIPGGYGYDHVFALDGTDATHTIPVPVNNVEIQAYWPRTPHVATLYSPRSGIRLDLSTSEPAVVLYASGYLDKSLPRTKSKILDIPTTATSVHTVAGGVDESKVRIEAEFDKFAGFCLEPIRYPDAIHHRDWASMVTLHHDQVYRHRSLYKFSAE</sequence>
<evidence type="ECO:0000313" key="5">
    <source>
        <dbReference type="Proteomes" id="UP001194696"/>
    </source>
</evidence>
<keyword evidence="2" id="KW-0413">Isomerase</keyword>
<evidence type="ECO:0008006" key="6">
    <source>
        <dbReference type="Google" id="ProtNLM"/>
    </source>
</evidence>
<name>A0ABQ7JN17_9FUNG</name>
<organism evidence="4 5">
    <name type="scientific">Linnemannia gamsii</name>
    <dbReference type="NCBI Taxonomy" id="64522"/>
    <lineage>
        <taxon>Eukaryota</taxon>
        <taxon>Fungi</taxon>
        <taxon>Fungi incertae sedis</taxon>
        <taxon>Mucoromycota</taxon>
        <taxon>Mortierellomycotina</taxon>
        <taxon>Mortierellomycetes</taxon>
        <taxon>Mortierellales</taxon>
        <taxon>Mortierellaceae</taxon>
        <taxon>Linnemannia</taxon>
    </lineage>
</organism>
<dbReference type="PROSITE" id="PS00545">
    <property type="entry name" value="ALDOSE_1_EPIMERASE"/>
    <property type="match status" value="1"/>
</dbReference>
<dbReference type="Proteomes" id="UP001194696">
    <property type="component" value="Unassembled WGS sequence"/>
</dbReference>
<protein>
    <recommendedName>
        <fullName evidence="6">Galactose mutarotase-like protein</fullName>
    </recommendedName>
</protein>
<evidence type="ECO:0000256" key="1">
    <source>
        <dbReference type="ARBA" id="ARBA00006206"/>
    </source>
</evidence>
<proteinExistence type="inferred from homology"/>
<dbReference type="EMBL" id="JAAAIM010001151">
    <property type="protein sequence ID" value="KAG0281865.1"/>
    <property type="molecule type" value="Genomic_DNA"/>
</dbReference>
<dbReference type="InterPro" id="IPR014718">
    <property type="entry name" value="GH-type_carb-bd"/>
</dbReference>
<dbReference type="InterPro" id="IPR008183">
    <property type="entry name" value="Aldose_1/G6P_1-epimerase"/>
</dbReference>
<keyword evidence="3" id="KW-0119">Carbohydrate metabolism</keyword>
<evidence type="ECO:0000256" key="2">
    <source>
        <dbReference type="ARBA" id="ARBA00023235"/>
    </source>
</evidence>
<keyword evidence="5" id="KW-1185">Reference proteome</keyword>
<dbReference type="InterPro" id="IPR047215">
    <property type="entry name" value="Galactose_mutarotase-like"/>
</dbReference>
<dbReference type="SUPFAM" id="SSF74650">
    <property type="entry name" value="Galactose mutarotase-like"/>
    <property type="match status" value="1"/>
</dbReference>
<dbReference type="Pfam" id="PF01263">
    <property type="entry name" value="Aldose_epim"/>
    <property type="match status" value="2"/>
</dbReference>
<comment type="caution">
    <text evidence="4">The sequence shown here is derived from an EMBL/GenBank/DDBJ whole genome shotgun (WGS) entry which is preliminary data.</text>
</comment>
<dbReference type="InterPro" id="IPR011013">
    <property type="entry name" value="Gal_mutarotase_sf_dom"/>
</dbReference>
<evidence type="ECO:0000256" key="3">
    <source>
        <dbReference type="ARBA" id="ARBA00023277"/>
    </source>
</evidence>